<name>A0A438FMP9_VITVI</name>
<dbReference type="Proteomes" id="UP000288805">
    <property type="component" value="Unassembled WGS sequence"/>
</dbReference>
<evidence type="ECO:0000256" key="1">
    <source>
        <dbReference type="ARBA" id="ARBA00004167"/>
    </source>
</evidence>
<proteinExistence type="predicted"/>
<organism evidence="8 9">
    <name type="scientific">Vitis vinifera</name>
    <name type="common">Grape</name>
    <dbReference type="NCBI Taxonomy" id="29760"/>
    <lineage>
        <taxon>Eukaryota</taxon>
        <taxon>Viridiplantae</taxon>
        <taxon>Streptophyta</taxon>
        <taxon>Embryophyta</taxon>
        <taxon>Tracheophyta</taxon>
        <taxon>Spermatophyta</taxon>
        <taxon>Magnoliopsida</taxon>
        <taxon>eudicotyledons</taxon>
        <taxon>Gunneridae</taxon>
        <taxon>Pentapetalae</taxon>
        <taxon>rosids</taxon>
        <taxon>Vitales</taxon>
        <taxon>Vitaceae</taxon>
        <taxon>Viteae</taxon>
        <taxon>Vitis</taxon>
    </lineage>
</organism>
<dbReference type="InterPro" id="IPR004864">
    <property type="entry name" value="LEA_2"/>
</dbReference>
<dbReference type="EMBL" id="QGNW01000844">
    <property type="protein sequence ID" value="RVW61010.1"/>
    <property type="molecule type" value="Genomic_DNA"/>
</dbReference>
<feature type="region of interest" description="Disordered" evidence="5">
    <location>
        <begin position="1"/>
        <end position="39"/>
    </location>
</feature>
<keyword evidence="4 6" id="KW-0472">Membrane</keyword>
<evidence type="ECO:0000313" key="8">
    <source>
        <dbReference type="EMBL" id="RVW61010.1"/>
    </source>
</evidence>
<evidence type="ECO:0000313" key="9">
    <source>
        <dbReference type="Proteomes" id="UP000288805"/>
    </source>
</evidence>
<sequence length="267" mass="29270">MADRVHPKASSPDATSPPPPQSPSNSNPPMPENPVPPAGTYVIQIPKDQIFRQPPPENARRYQKYSGRKPRRSGCCCCLCWFLGLAALLIFLLAIAAGIFYLVIRPKALSYSVEDISITGFNVSSAAATASISPEFDVTVRADNPNKKISIYYEEDSSVKVYYSDVDLCNGVLPVFYQPPKNVTVFQTALNGSGVVLTSGMKETLVNQQREGNIPLKLKLKAPVKIRVGSVKTWTITVKVSCDLTVDKLTAESKIVSKDCDFSVRLW</sequence>
<dbReference type="AlphaFoldDB" id="A0A438FMP9"/>
<feature type="region of interest" description="Disordered" evidence="5">
    <location>
        <begin position="51"/>
        <end position="72"/>
    </location>
</feature>
<dbReference type="Pfam" id="PF03168">
    <property type="entry name" value="LEA_2"/>
    <property type="match status" value="1"/>
</dbReference>
<evidence type="ECO:0000256" key="3">
    <source>
        <dbReference type="ARBA" id="ARBA00022989"/>
    </source>
</evidence>
<evidence type="ECO:0000256" key="2">
    <source>
        <dbReference type="ARBA" id="ARBA00022692"/>
    </source>
</evidence>
<evidence type="ECO:0000256" key="5">
    <source>
        <dbReference type="SAM" id="MobiDB-lite"/>
    </source>
</evidence>
<comment type="subcellular location">
    <subcellularLocation>
        <location evidence="1">Membrane</location>
        <topology evidence="1">Single-pass membrane protein</topology>
    </subcellularLocation>
</comment>
<feature type="domain" description="Late embryogenesis abundant protein LEA-2 subgroup" evidence="7">
    <location>
        <begin position="139"/>
        <end position="242"/>
    </location>
</feature>
<feature type="compositionally biased region" description="Pro residues" evidence="5">
    <location>
        <begin position="15"/>
        <end position="37"/>
    </location>
</feature>
<gene>
    <name evidence="8" type="primary">NHL13_8</name>
    <name evidence="8" type="ORF">CK203_051370</name>
</gene>
<dbReference type="GO" id="GO:0016020">
    <property type="term" value="C:membrane"/>
    <property type="evidence" value="ECO:0007669"/>
    <property type="project" value="UniProtKB-SubCell"/>
</dbReference>
<dbReference type="InterPro" id="IPR044839">
    <property type="entry name" value="NDR1-like"/>
</dbReference>
<feature type="transmembrane region" description="Helical" evidence="6">
    <location>
        <begin position="81"/>
        <end position="104"/>
    </location>
</feature>
<dbReference type="PANTHER" id="PTHR31234:SF72">
    <property type="entry name" value="NDR1_HIN1-LIKE PROTEIN 6"/>
    <property type="match status" value="1"/>
</dbReference>
<dbReference type="GO" id="GO:0098542">
    <property type="term" value="P:defense response to other organism"/>
    <property type="evidence" value="ECO:0007669"/>
    <property type="project" value="InterPro"/>
</dbReference>
<comment type="caution">
    <text evidence="8">The sequence shown here is derived from an EMBL/GenBank/DDBJ whole genome shotgun (WGS) entry which is preliminary data.</text>
</comment>
<feature type="compositionally biased region" description="Basic residues" evidence="5">
    <location>
        <begin position="61"/>
        <end position="72"/>
    </location>
</feature>
<evidence type="ECO:0000259" key="7">
    <source>
        <dbReference type="Pfam" id="PF03168"/>
    </source>
</evidence>
<protein>
    <submittedName>
        <fullName evidence="8">NDR1/HIN1-like protein 13</fullName>
    </submittedName>
</protein>
<keyword evidence="2 6" id="KW-0812">Transmembrane</keyword>
<keyword evidence="3 6" id="KW-1133">Transmembrane helix</keyword>
<reference evidence="8 9" key="1">
    <citation type="journal article" date="2018" name="PLoS Genet.">
        <title>Population sequencing reveals clonal diversity and ancestral inbreeding in the grapevine cultivar Chardonnay.</title>
        <authorList>
            <person name="Roach M.J."/>
            <person name="Johnson D.L."/>
            <person name="Bohlmann J."/>
            <person name="van Vuuren H.J."/>
            <person name="Jones S.J."/>
            <person name="Pretorius I.S."/>
            <person name="Schmidt S.A."/>
            <person name="Borneman A.R."/>
        </authorList>
    </citation>
    <scope>NUCLEOTIDE SEQUENCE [LARGE SCALE GENOMIC DNA]</scope>
    <source>
        <strain evidence="9">cv. Chardonnay</strain>
        <tissue evidence="8">Leaf</tissue>
    </source>
</reference>
<evidence type="ECO:0000256" key="4">
    <source>
        <dbReference type="ARBA" id="ARBA00023136"/>
    </source>
</evidence>
<evidence type="ECO:0000256" key="6">
    <source>
        <dbReference type="SAM" id="Phobius"/>
    </source>
</evidence>
<accession>A0A438FMP9</accession>
<dbReference type="PANTHER" id="PTHR31234">
    <property type="entry name" value="LATE EMBRYOGENESIS ABUNDANT (LEA) HYDROXYPROLINE-RICH GLYCOPROTEIN FAMILY"/>
    <property type="match status" value="1"/>
</dbReference>